<comment type="pathway">
    <text evidence="2">Aromatic compound metabolism; beta-ketoadipate pathway; 5-oxo-4,5-dihydro-2-furylacetate from catechol: step 3/3.</text>
</comment>
<dbReference type="Gene3D" id="3.30.70.1060">
    <property type="entry name" value="Dimeric alpha+beta barrel"/>
    <property type="match status" value="1"/>
</dbReference>
<evidence type="ECO:0000256" key="8">
    <source>
        <dbReference type="SAM" id="MobiDB-lite"/>
    </source>
</evidence>
<dbReference type="EMBL" id="FOMD01000005">
    <property type="protein sequence ID" value="SFD64321.1"/>
    <property type="molecule type" value="Genomic_DNA"/>
</dbReference>
<dbReference type="UniPathway" id="UPA00157">
    <property type="reaction ID" value="UER00260"/>
</dbReference>
<feature type="domain" description="Muconolactone isomerase" evidence="9">
    <location>
        <begin position="1"/>
        <end position="89"/>
    </location>
</feature>
<accession>A0A1I1U0C0</accession>
<evidence type="ECO:0000256" key="4">
    <source>
        <dbReference type="ARBA" id="ARBA00011365"/>
    </source>
</evidence>
<keyword evidence="11" id="KW-1185">Reference proteome</keyword>
<comment type="subunit">
    <text evidence="4">Homodecamer.</text>
</comment>
<dbReference type="InterPro" id="IPR011008">
    <property type="entry name" value="Dimeric_a/b-barrel"/>
</dbReference>
<dbReference type="GO" id="GO:0016159">
    <property type="term" value="F:muconolactone delta-isomerase activity"/>
    <property type="evidence" value="ECO:0007669"/>
    <property type="project" value="UniProtKB-EC"/>
</dbReference>
<dbReference type="GO" id="GO:0042952">
    <property type="term" value="P:beta-ketoadipate pathway"/>
    <property type="evidence" value="ECO:0007669"/>
    <property type="project" value="UniProtKB-UniPathway"/>
</dbReference>
<evidence type="ECO:0000256" key="1">
    <source>
        <dbReference type="ARBA" id="ARBA00001739"/>
    </source>
</evidence>
<keyword evidence="6" id="KW-0058">Aromatic hydrocarbons catabolism</keyword>
<dbReference type="InterPro" id="IPR026029">
    <property type="entry name" value="MLI_dom"/>
</dbReference>
<gene>
    <name evidence="10" type="ORF">SAMN05661030_3863</name>
</gene>
<keyword evidence="7 10" id="KW-0413">Isomerase</keyword>
<evidence type="ECO:0000313" key="10">
    <source>
        <dbReference type="EMBL" id="SFD64321.1"/>
    </source>
</evidence>
<dbReference type="SUPFAM" id="SSF54909">
    <property type="entry name" value="Dimeric alpha+beta barrel"/>
    <property type="match status" value="1"/>
</dbReference>
<evidence type="ECO:0000256" key="7">
    <source>
        <dbReference type="ARBA" id="ARBA00023235"/>
    </source>
</evidence>
<comment type="similarity">
    <text evidence="3">Belongs to the muconolactone Delta-isomerase family.</text>
</comment>
<protein>
    <recommendedName>
        <fullName evidence="5">muconolactone Delta-isomerase</fullName>
        <ecNumber evidence="5">5.3.3.4</ecNumber>
    </recommendedName>
</protein>
<evidence type="ECO:0000256" key="3">
    <source>
        <dbReference type="ARBA" id="ARBA00010882"/>
    </source>
</evidence>
<feature type="region of interest" description="Disordered" evidence="8">
    <location>
        <begin position="87"/>
        <end position="107"/>
    </location>
</feature>
<evidence type="ECO:0000259" key="9">
    <source>
        <dbReference type="Pfam" id="PF02426"/>
    </source>
</evidence>
<proteinExistence type="inferred from homology"/>
<sequence>MLFHVRMDVAIPRDLDPAERDRLVAREKARALQLQEHGIWVHLWRVVGAYSNISVFDVQDTGELHDLLWSLPLFPFMRVEVTALTEHPSTQRAGQTVAEPTVRPPHT</sequence>
<name>A0A1I1U0C0_9ACTN</name>
<dbReference type="InterPro" id="IPR003464">
    <property type="entry name" value="Muconolactone_d_Isoase"/>
</dbReference>
<dbReference type="RefSeq" id="WP_207506796.1">
    <property type="nucleotide sequence ID" value="NZ_BNAC01000001.1"/>
</dbReference>
<dbReference type="Proteomes" id="UP000199022">
    <property type="component" value="Unassembled WGS sequence"/>
</dbReference>
<reference evidence="11" key="1">
    <citation type="submission" date="2016-10" db="EMBL/GenBank/DDBJ databases">
        <authorList>
            <person name="Varghese N."/>
            <person name="Submissions S."/>
        </authorList>
    </citation>
    <scope>NUCLEOTIDE SEQUENCE [LARGE SCALE GENOMIC DNA]</scope>
    <source>
        <strain evidence="11">DSM 45962</strain>
    </source>
</reference>
<dbReference type="PIRSF" id="PIRSF001486">
    <property type="entry name" value="CatC"/>
    <property type="match status" value="1"/>
</dbReference>
<evidence type="ECO:0000256" key="5">
    <source>
        <dbReference type="ARBA" id="ARBA00012070"/>
    </source>
</evidence>
<comment type="catalytic activity">
    <reaction evidence="1">
        <text>(S)-muconolactone = (4,5-dihydro-5-oxofuran-2-yl)-acetate</text>
        <dbReference type="Rhea" id="RHEA:12348"/>
        <dbReference type="ChEBI" id="CHEBI:58425"/>
        <dbReference type="ChEBI" id="CHEBI:58736"/>
        <dbReference type="EC" id="5.3.3.4"/>
    </reaction>
</comment>
<dbReference type="AlphaFoldDB" id="A0A1I1U0C0"/>
<organism evidence="10 11">
    <name type="scientific">Klenkia taihuensis</name>
    <dbReference type="NCBI Taxonomy" id="1225127"/>
    <lineage>
        <taxon>Bacteria</taxon>
        <taxon>Bacillati</taxon>
        <taxon>Actinomycetota</taxon>
        <taxon>Actinomycetes</taxon>
        <taxon>Geodermatophilales</taxon>
        <taxon>Geodermatophilaceae</taxon>
        <taxon>Klenkia</taxon>
    </lineage>
</organism>
<evidence type="ECO:0000256" key="2">
    <source>
        <dbReference type="ARBA" id="ARBA00005193"/>
    </source>
</evidence>
<evidence type="ECO:0000256" key="6">
    <source>
        <dbReference type="ARBA" id="ARBA00022797"/>
    </source>
</evidence>
<evidence type="ECO:0000313" key="11">
    <source>
        <dbReference type="Proteomes" id="UP000199022"/>
    </source>
</evidence>
<dbReference type="EC" id="5.3.3.4" evidence="5"/>
<dbReference type="STRING" id="1225127.SAMN05661030_3863"/>
<dbReference type="Pfam" id="PF02426">
    <property type="entry name" value="MIase"/>
    <property type="match status" value="1"/>
</dbReference>